<reference evidence="19" key="2">
    <citation type="journal article" date="2015" name="Mitochondrial DNA">
        <title>The full mitochondrial genome sequence of Raillietina tetragona from chicken (Cestoda: Davaineidae).</title>
        <authorList>
            <person name="Liang J.Y."/>
            <person name="Lin R.Q."/>
        </authorList>
    </citation>
    <scope>NUCLEOTIDE SEQUENCE</scope>
</reference>
<dbReference type="PROSITE" id="PS50857">
    <property type="entry name" value="COX2_CUA"/>
    <property type="match status" value="1"/>
</dbReference>
<evidence type="ECO:0000256" key="1">
    <source>
        <dbReference type="ARBA" id="ARBA00004141"/>
    </source>
</evidence>
<comment type="cofactor">
    <cofactor evidence="15">
        <name>Cu cation</name>
        <dbReference type="ChEBI" id="CHEBI:23378"/>
    </cofactor>
    <text evidence="15">Binds a copper A center.</text>
</comment>
<evidence type="ECO:0000256" key="6">
    <source>
        <dbReference type="ARBA" id="ARBA00022692"/>
    </source>
</evidence>
<dbReference type="InterPro" id="IPR001505">
    <property type="entry name" value="Copper_CuA"/>
</dbReference>
<geneLocation type="mitochondrion" evidence="19"/>
<dbReference type="Gene3D" id="2.60.40.420">
    <property type="entry name" value="Cupredoxins - blue copper proteins"/>
    <property type="match status" value="1"/>
</dbReference>
<name>A0A0U1Z2G6_9CEST</name>
<evidence type="ECO:0000256" key="13">
    <source>
        <dbReference type="ARBA" id="ARBA00023136"/>
    </source>
</evidence>
<dbReference type="PANTHER" id="PTHR22888:SF9">
    <property type="entry name" value="CYTOCHROME C OXIDASE SUBUNIT 2"/>
    <property type="match status" value="1"/>
</dbReference>
<dbReference type="EMBL" id="KP057580">
    <property type="protein sequence ID" value="AJP00029.1"/>
    <property type="molecule type" value="Genomic_DNA"/>
</dbReference>
<comment type="function">
    <text evidence="15">Component of the cytochrome c oxidase, the last enzyme in the mitochondrial electron transport chain which drives oxidative phosphorylation. The respiratory chain contains 3 multisubunit complexes succinate dehydrogenase (complex II, CII), ubiquinol-cytochrome c oxidoreductase (cytochrome b-c1 complex, complex III, CIII) and cytochrome c oxidase (complex IV, CIV), that cooperate to transfer electrons derived from NADH and succinate to molecular oxygen, creating an electrochemical gradient over the inner membrane that drives transmembrane transport and the ATP synthase. Cytochrome c oxidase is the component of the respiratory chain that catalyzes the reduction of oxygen to water. Electrons originating from reduced cytochrome c in the intermembrane space (IMS) are transferred via the dinuclear copper A center (CU(A)) of subunit 2 and heme A of subunit 1 to the active site in subunit 1, a binuclear center (BNC) formed by heme A3 and copper B (CU(B)). The BNC reduces molecular oxygen to 2 water molecules using 4 electrons from cytochrome c in the IMS and 4 protons from the mitochondrial matrix.</text>
</comment>
<evidence type="ECO:0000256" key="4">
    <source>
        <dbReference type="ARBA" id="ARBA00022448"/>
    </source>
</evidence>
<feature type="domain" description="Cytochrome oxidase subunit II transmembrane region profile" evidence="18">
    <location>
        <begin position="1"/>
        <end position="78"/>
    </location>
</feature>
<keyword evidence="5 15" id="KW-0679">Respiratory chain</keyword>
<evidence type="ECO:0000256" key="3">
    <source>
        <dbReference type="ARBA" id="ARBA00015946"/>
    </source>
</evidence>
<evidence type="ECO:0000256" key="16">
    <source>
        <dbReference type="SAM" id="Phobius"/>
    </source>
</evidence>
<keyword evidence="11 16" id="KW-1133">Transmembrane helix</keyword>
<dbReference type="PANTHER" id="PTHR22888">
    <property type="entry name" value="CYTOCHROME C OXIDASE, SUBUNIT II"/>
    <property type="match status" value="1"/>
</dbReference>
<dbReference type="GO" id="GO:0042773">
    <property type="term" value="P:ATP synthesis coupled electron transport"/>
    <property type="evidence" value="ECO:0007669"/>
    <property type="project" value="TreeGrafter"/>
</dbReference>
<dbReference type="InterPro" id="IPR045187">
    <property type="entry name" value="CcO_II"/>
</dbReference>
<dbReference type="Gene3D" id="1.10.287.90">
    <property type="match status" value="1"/>
</dbReference>
<dbReference type="InterPro" id="IPR002429">
    <property type="entry name" value="CcO_II-like_C"/>
</dbReference>
<evidence type="ECO:0000313" key="19">
    <source>
        <dbReference type="EMBL" id="AJP00029.1"/>
    </source>
</evidence>
<keyword evidence="10 15" id="KW-0249">Electron transport</keyword>
<keyword evidence="8" id="KW-0460">Magnesium</keyword>
<sequence length="190" mass="21392">MNLSLLYYDIICYTLAVSSFLLCFVYFMLLLDLLGKGMVKISSENQNIEFVWTVIPTFVVLILCGLNTKFIIGDLGCLTNETVKIIGHQWYWSYEFNDGQYNSYVTKNGFSVDKPLRLEYGTPYSLIVTSADVIHSFSVPALNLKMDAIPGRLNYLFFCPSQHGSFIGYCAELCGVNHSIMPIVIEVVGC</sequence>
<evidence type="ECO:0000256" key="14">
    <source>
        <dbReference type="ARBA" id="ARBA00049512"/>
    </source>
</evidence>
<dbReference type="InterPro" id="IPR011759">
    <property type="entry name" value="Cyt_c_oxidase_su2_TM_dom"/>
</dbReference>
<keyword evidence="15" id="KW-0999">Mitochondrion inner membrane</keyword>
<evidence type="ECO:0000256" key="10">
    <source>
        <dbReference type="ARBA" id="ARBA00022982"/>
    </source>
</evidence>
<evidence type="ECO:0000256" key="5">
    <source>
        <dbReference type="ARBA" id="ARBA00022660"/>
    </source>
</evidence>
<reference evidence="19" key="1">
    <citation type="submission" date="2014-10" db="EMBL/GenBank/DDBJ databases">
        <authorList>
            <person name="Seo M.-J."/>
            <person name="Seok Y.J."/>
            <person name="Cha I.-T."/>
        </authorList>
    </citation>
    <scope>NUCLEOTIDE SEQUENCE</scope>
</reference>
<evidence type="ECO:0000256" key="8">
    <source>
        <dbReference type="ARBA" id="ARBA00022842"/>
    </source>
</evidence>
<dbReference type="GO" id="GO:0005507">
    <property type="term" value="F:copper ion binding"/>
    <property type="evidence" value="ECO:0007669"/>
    <property type="project" value="InterPro"/>
</dbReference>
<dbReference type="AlphaFoldDB" id="A0A0U1Z2G6"/>
<proteinExistence type="inferred from homology"/>
<evidence type="ECO:0000256" key="2">
    <source>
        <dbReference type="ARBA" id="ARBA00007866"/>
    </source>
</evidence>
<keyword evidence="9" id="KW-1278">Translocase</keyword>
<dbReference type="GO" id="GO:0004129">
    <property type="term" value="F:cytochrome-c oxidase activity"/>
    <property type="evidence" value="ECO:0007669"/>
    <property type="project" value="UniProtKB-EC"/>
</dbReference>
<keyword evidence="7 15" id="KW-0479">Metal-binding</keyword>
<evidence type="ECO:0000259" key="18">
    <source>
        <dbReference type="PROSITE" id="PS50999"/>
    </source>
</evidence>
<dbReference type="Pfam" id="PF02790">
    <property type="entry name" value="COX2_TM"/>
    <property type="match status" value="1"/>
</dbReference>
<protein>
    <recommendedName>
        <fullName evidence="3 15">Cytochrome c oxidase subunit 2</fullName>
    </recommendedName>
</protein>
<feature type="transmembrane region" description="Helical" evidence="16">
    <location>
        <begin position="50"/>
        <end position="72"/>
    </location>
</feature>
<gene>
    <name evidence="19" type="primary">cox2</name>
</gene>
<dbReference type="GO" id="GO:0005743">
    <property type="term" value="C:mitochondrial inner membrane"/>
    <property type="evidence" value="ECO:0007669"/>
    <property type="project" value="UniProtKB-SubCell"/>
</dbReference>
<dbReference type="PRINTS" id="PR01166">
    <property type="entry name" value="CYCOXIDASEII"/>
</dbReference>
<organism evidence="19">
    <name type="scientific">Raillietina tetragona</name>
    <dbReference type="NCBI Taxonomy" id="984823"/>
    <lineage>
        <taxon>Eukaryota</taxon>
        <taxon>Metazoa</taxon>
        <taxon>Spiralia</taxon>
        <taxon>Lophotrochozoa</taxon>
        <taxon>Platyhelminthes</taxon>
        <taxon>Cestoda</taxon>
        <taxon>Eucestoda</taxon>
        <taxon>Cyclophyllidea</taxon>
        <taxon>Davaineidae</taxon>
        <taxon>Raillietina</taxon>
    </lineage>
</organism>
<dbReference type="InterPro" id="IPR008972">
    <property type="entry name" value="Cupredoxin"/>
</dbReference>
<dbReference type="InterPro" id="IPR036257">
    <property type="entry name" value="Cyt_c_oxidase_su2_TM_sf"/>
</dbReference>
<comment type="similarity">
    <text evidence="2 15">Belongs to the cytochrome c oxidase subunit 2 family.</text>
</comment>
<dbReference type="SUPFAM" id="SSF49503">
    <property type="entry name" value="Cupredoxins"/>
    <property type="match status" value="1"/>
</dbReference>
<keyword evidence="4 15" id="KW-0813">Transport</keyword>
<keyword evidence="6 15" id="KW-0812">Transmembrane</keyword>
<comment type="subcellular location">
    <subcellularLocation>
        <location evidence="1">Membrane</location>
        <topology evidence="1">Multi-pass membrane protein</topology>
    </subcellularLocation>
    <subcellularLocation>
        <location evidence="15">Mitochondrion inner membrane</location>
        <topology evidence="15">Multi-pass membrane protein</topology>
    </subcellularLocation>
</comment>
<keyword evidence="13 15" id="KW-0472">Membrane</keyword>
<evidence type="ECO:0000256" key="15">
    <source>
        <dbReference type="RuleBase" id="RU000457"/>
    </source>
</evidence>
<keyword evidence="15 19" id="KW-0496">Mitochondrion</keyword>
<evidence type="ECO:0000256" key="12">
    <source>
        <dbReference type="ARBA" id="ARBA00023008"/>
    </source>
</evidence>
<evidence type="ECO:0000256" key="7">
    <source>
        <dbReference type="ARBA" id="ARBA00022723"/>
    </source>
</evidence>
<evidence type="ECO:0000259" key="17">
    <source>
        <dbReference type="PROSITE" id="PS50857"/>
    </source>
</evidence>
<dbReference type="Pfam" id="PF00116">
    <property type="entry name" value="COX2"/>
    <property type="match status" value="1"/>
</dbReference>
<dbReference type="PROSITE" id="PS50999">
    <property type="entry name" value="COX2_TM"/>
    <property type="match status" value="1"/>
</dbReference>
<feature type="transmembrane region" description="Helical" evidence="16">
    <location>
        <begin position="6"/>
        <end position="29"/>
    </location>
</feature>
<feature type="domain" description="Cytochrome oxidase subunit II copper A binding" evidence="17">
    <location>
        <begin position="78"/>
        <end position="190"/>
    </location>
</feature>
<keyword evidence="12 15" id="KW-0186">Copper</keyword>
<accession>A0A0U1Z2G6</accession>
<dbReference type="SUPFAM" id="SSF81464">
    <property type="entry name" value="Cytochrome c oxidase subunit II-like, transmembrane region"/>
    <property type="match status" value="1"/>
</dbReference>
<dbReference type="PROSITE" id="PS00078">
    <property type="entry name" value="COX2"/>
    <property type="match status" value="1"/>
</dbReference>
<comment type="catalytic activity">
    <reaction evidence="14">
        <text>4 Fe(II)-[cytochrome c] + O2 + 8 H(+)(in) = 4 Fe(III)-[cytochrome c] + 2 H2O + 4 H(+)(out)</text>
        <dbReference type="Rhea" id="RHEA:11436"/>
        <dbReference type="Rhea" id="RHEA-COMP:10350"/>
        <dbReference type="Rhea" id="RHEA-COMP:14399"/>
        <dbReference type="ChEBI" id="CHEBI:15377"/>
        <dbReference type="ChEBI" id="CHEBI:15378"/>
        <dbReference type="ChEBI" id="CHEBI:15379"/>
        <dbReference type="ChEBI" id="CHEBI:29033"/>
        <dbReference type="ChEBI" id="CHEBI:29034"/>
        <dbReference type="EC" id="7.1.1.9"/>
    </reaction>
    <physiologicalReaction direction="left-to-right" evidence="14">
        <dbReference type="Rhea" id="RHEA:11437"/>
    </physiologicalReaction>
</comment>
<evidence type="ECO:0000256" key="11">
    <source>
        <dbReference type="ARBA" id="ARBA00022989"/>
    </source>
</evidence>
<evidence type="ECO:0000256" key="9">
    <source>
        <dbReference type="ARBA" id="ARBA00022967"/>
    </source>
</evidence>